<gene>
    <name evidence="7" type="ORF">B0H17DRAFT_920891</name>
</gene>
<evidence type="ECO:0000256" key="3">
    <source>
        <dbReference type="ARBA" id="ARBA00022771"/>
    </source>
</evidence>
<proteinExistence type="predicted"/>
<evidence type="ECO:0000313" key="7">
    <source>
        <dbReference type="EMBL" id="KAJ7704799.1"/>
    </source>
</evidence>
<dbReference type="InterPro" id="IPR013087">
    <property type="entry name" value="Znf_C2H2_type"/>
</dbReference>
<feature type="non-terminal residue" evidence="7">
    <location>
        <position position="70"/>
    </location>
</feature>
<dbReference type="PROSITE" id="PS50157">
    <property type="entry name" value="ZINC_FINGER_C2H2_2"/>
    <property type="match status" value="2"/>
</dbReference>
<dbReference type="InterPro" id="IPR036236">
    <property type="entry name" value="Znf_C2H2_sf"/>
</dbReference>
<evidence type="ECO:0000256" key="2">
    <source>
        <dbReference type="ARBA" id="ARBA00022737"/>
    </source>
</evidence>
<dbReference type="GO" id="GO:0000981">
    <property type="term" value="F:DNA-binding transcription factor activity, RNA polymerase II-specific"/>
    <property type="evidence" value="ECO:0007669"/>
    <property type="project" value="TreeGrafter"/>
</dbReference>
<dbReference type="GO" id="GO:0000785">
    <property type="term" value="C:chromatin"/>
    <property type="evidence" value="ECO:0007669"/>
    <property type="project" value="TreeGrafter"/>
</dbReference>
<reference evidence="7" key="1">
    <citation type="submission" date="2023-03" db="EMBL/GenBank/DDBJ databases">
        <title>Massive genome expansion in bonnet fungi (Mycena s.s.) driven by repeated elements and novel gene families across ecological guilds.</title>
        <authorList>
            <consortium name="Lawrence Berkeley National Laboratory"/>
            <person name="Harder C.B."/>
            <person name="Miyauchi S."/>
            <person name="Viragh M."/>
            <person name="Kuo A."/>
            <person name="Thoen E."/>
            <person name="Andreopoulos B."/>
            <person name="Lu D."/>
            <person name="Skrede I."/>
            <person name="Drula E."/>
            <person name="Henrissat B."/>
            <person name="Morin E."/>
            <person name="Kohler A."/>
            <person name="Barry K."/>
            <person name="LaButti K."/>
            <person name="Morin E."/>
            <person name="Salamov A."/>
            <person name="Lipzen A."/>
            <person name="Mereny Z."/>
            <person name="Hegedus B."/>
            <person name="Baldrian P."/>
            <person name="Stursova M."/>
            <person name="Weitz H."/>
            <person name="Taylor A."/>
            <person name="Grigoriev I.V."/>
            <person name="Nagy L.G."/>
            <person name="Martin F."/>
            <person name="Kauserud H."/>
        </authorList>
    </citation>
    <scope>NUCLEOTIDE SEQUENCE</scope>
    <source>
        <strain evidence="7">CBHHK067</strain>
    </source>
</reference>
<dbReference type="EMBL" id="JARKIE010000009">
    <property type="protein sequence ID" value="KAJ7704799.1"/>
    <property type="molecule type" value="Genomic_DNA"/>
</dbReference>
<keyword evidence="8" id="KW-1185">Reference proteome</keyword>
<protein>
    <recommendedName>
        <fullName evidence="6">C2H2-type domain-containing protein</fullName>
    </recommendedName>
</protein>
<keyword evidence="1" id="KW-0479">Metal-binding</keyword>
<keyword evidence="4" id="KW-0862">Zinc</keyword>
<keyword evidence="2" id="KW-0677">Repeat</keyword>
<feature type="domain" description="C2H2-type" evidence="6">
    <location>
        <begin position="18"/>
        <end position="45"/>
    </location>
</feature>
<dbReference type="SUPFAM" id="SSF57667">
    <property type="entry name" value="beta-beta-alpha zinc fingers"/>
    <property type="match status" value="1"/>
</dbReference>
<name>A0AAD7M7M8_MYCRO</name>
<evidence type="ECO:0000259" key="6">
    <source>
        <dbReference type="PROSITE" id="PS50157"/>
    </source>
</evidence>
<dbReference type="GO" id="GO:0031519">
    <property type="term" value="C:PcG protein complex"/>
    <property type="evidence" value="ECO:0007669"/>
    <property type="project" value="TreeGrafter"/>
</dbReference>
<accession>A0AAD7M7M8</accession>
<evidence type="ECO:0000256" key="4">
    <source>
        <dbReference type="ARBA" id="ARBA00022833"/>
    </source>
</evidence>
<evidence type="ECO:0000313" key="8">
    <source>
        <dbReference type="Proteomes" id="UP001221757"/>
    </source>
</evidence>
<evidence type="ECO:0000256" key="1">
    <source>
        <dbReference type="ARBA" id="ARBA00022723"/>
    </source>
</evidence>
<dbReference type="SMART" id="SM00355">
    <property type="entry name" value="ZnF_C2H2"/>
    <property type="match status" value="2"/>
</dbReference>
<dbReference type="GO" id="GO:0008270">
    <property type="term" value="F:zinc ion binding"/>
    <property type="evidence" value="ECO:0007669"/>
    <property type="project" value="UniProtKB-KW"/>
</dbReference>
<organism evidence="7 8">
    <name type="scientific">Mycena rosella</name>
    <name type="common">Pink bonnet</name>
    <name type="synonym">Agaricus rosellus</name>
    <dbReference type="NCBI Taxonomy" id="1033263"/>
    <lineage>
        <taxon>Eukaryota</taxon>
        <taxon>Fungi</taxon>
        <taxon>Dikarya</taxon>
        <taxon>Basidiomycota</taxon>
        <taxon>Agaricomycotina</taxon>
        <taxon>Agaricomycetes</taxon>
        <taxon>Agaricomycetidae</taxon>
        <taxon>Agaricales</taxon>
        <taxon>Marasmiineae</taxon>
        <taxon>Mycenaceae</taxon>
        <taxon>Mycena</taxon>
    </lineage>
</organism>
<dbReference type="PANTHER" id="PTHR14003">
    <property type="entry name" value="TRANSCRIPTIONAL REPRESSOR PROTEIN YY"/>
    <property type="match status" value="1"/>
</dbReference>
<dbReference type="Proteomes" id="UP001221757">
    <property type="component" value="Unassembled WGS sequence"/>
</dbReference>
<dbReference type="AlphaFoldDB" id="A0AAD7M7M8"/>
<sequence length="70" mass="7927">MDASKVPNEHGGGKTKRHVCPICVKGFHHPGGLRTHINMHTGATPFKCVHPGCRRAFKNNFNMRKHFRTH</sequence>
<dbReference type="Pfam" id="PF00096">
    <property type="entry name" value="zf-C2H2"/>
    <property type="match status" value="2"/>
</dbReference>
<feature type="domain" description="C2H2-type" evidence="6">
    <location>
        <begin position="46"/>
        <end position="70"/>
    </location>
</feature>
<keyword evidence="3 5" id="KW-0863">Zinc-finger</keyword>
<dbReference type="GO" id="GO:0000978">
    <property type="term" value="F:RNA polymerase II cis-regulatory region sequence-specific DNA binding"/>
    <property type="evidence" value="ECO:0007669"/>
    <property type="project" value="TreeGrafter"/>
</dbReference>
<evidence type="ECO:0000256" key="5">
    <source>
        <dbReference type="PROSITE-ProRule" id="PRU00042"/>
    </source>
</evidence>
<dbReference type="PANTHER" id="PTHR14003:SF19">
    <property type="entry name" value="YY2 TRANSCRIPTION FACTOR"/>
    <property type="match status" value="1"/>
</dbReference>
<comment type="caution">
    <text evidence="7">The sequence shown here is derived from an EMBL/GenBank/DDBJ whole genome shotgun (WGS) entry which is preliminary data.</text>
</comment>
<dbReference type="Gene3D" id="3.30.160.60">
    <property type="entry name" value="Classic Zinc Finger"/>
    <property type="match status" value="2"/>
</dbReference>
<dbReference type="GO" id="GO:0005667">
    <property type="term" value="C:transcription regulator complex"/>
    <property type="evidence" value="ECO:0007669"/>
    <property type="project" value="TreeGrafter"/>
</dbReference>
<dbReference type="PROSITE" id="PS00028">
    <property type="entry name" value="ZINC_FINGER_C2H2_1"/>
    <property type="match status" value="2"/>
</dbReference>